<dbReference type="PANTHER" id="PTHR12356:SF3">
    <property type="entry name" value="NUCLEAR MIGRATION PROTEIN NUDC"/>
    <property type="match status" value="1"/>
</dbReference>
<dbReference type="GO" id="GO:0006457">
    <property type="term" value="P:protein folding"/>
    <property type="evidence" value="ECO:0007669"/>
    <property type="project" value="TreeGrafter"/>
</dbReference>
<accession>A0A8S1CZ62</accession>
<feature type="compositionally biased region" description="Basic and acidic residues" evidence="1">
    <location>
        <begin position="62"/>
        <end position="81"/>
    </location>
</feature>
<evidence type="ECO:0000256" key="1">
    <source>
        <dbReference type="SAM" id="MobiDB-lite"/>
    </source>
</evidence>
<evidence type="ECO:0000259" key="2">
    <source>
        <dbReference type="Pfam" id="PF14050"/>
    </source>
</evidence>
<dbReference type="AlphaFoldDB" id="A0A8S1CZ62"/>
<evidence type="ECO:0000313" key="4">
    <source>
        <dbReference type="Proteomes" id="UP000494165"/>
    </source>
</evidence>
<dbReference type="Pfam" id="PF14050">
    <property type="entry name" value="Nudc_N"/>
    <property type="match status" value="1"/>
</dbReference>
<name>A0A8S1CZ62_9INSE</name>
<gene>
    <name evidence="3" type="ORF">CLODIP_2_CD13262</name>
</gene>
<dbReference type="PANTHER" id="PTHR12356">
    <property type="entry name" value="NUCLEAR MOVEMENT PROTEIN NUDC"/>
    <property type="match status" value="1"/>
</dbReference>
<feature type="region of interest" description="Disordered" evidence="1">
    <location>
        <begin position="61"/>
        <end position="155"/>
    </location>
</feature>
<dbReference type="Proteomes" id="UP000494165">
    <property type="component" value="Unassembled WGS sequence"/>
</dbReference>
<dbReference type="GO" id="GO:0051082">
    <property type="term" value="F:unfolded protein binding"/>
    <property type="evidence" value="ECO:0007669"/>
    <property type="project" value="TreeGrafter"/>
</dbReference>
<keyword evidence="4" id="KW-1185">Reference proteome</keyword>
<dbReference type="InterPro" id="IPR025934">
    <property type="entry name" value="NudC_N_dom"/>
</dbReference>
<dbReference type="GO" id="GO:0005737">
    <property type="term" value="C:cytoplasm"/>
    <property type="evidence" value="ECO:0007669"/>
    <property type="project" value="TreeGrafter"/>
</dbReference>
<proteinExistence type="predicted"/>
<feature type="compositionally biased region" description="Basic and acidic residues" evidence="1">
    <location>
        <begin position="112"/>
        <end position="137"/>
    </location>
</feature>
<organism evidence="3 4">
    <name type="scientific">Cloeon dipterum</name>
    <dbReference type="NCBI Taxonomy" id="197152"/>
    <lineage>
        <taxon>Eukaryota</taxon>
        <taxon>Metazoa</taxon>
        <taxon>Ecdysozoa</taxon>
        <taxon>Arthropoda</taxon>
        <taxon>Hexapoda</taxon>
        <taxon>Insecta</taxon>
        <taxon>Pterygota</taxon>
        <taxon>Palaeoptera</taxon>
        <taxon>Ephemeroptera</taxon>
        <taxon>Pisciforma</taxon>
        <taxon>Baetidae</taxon>
        <taxon>Cloeon</taxon>
    </lineage>
</organism>
<reference evidence="3 4" key="1">
    <citation type="submission" date="2020-04" db="EMBL/GenBank/DDBJ databases">
        <authorList>
            <person name="Alioto T."/>
            <person name="Alioto T."/>
            <person name="Gomez Garrido J."/>
        </authorList>
    </citation>
    <scope>NUCLEOTIDE SEQUENCE [LARGE SCALE GENOMIC DNA]</scope>
</reference>
<protein>
    <recommendedName>
        <fullName evidence="2">NudC N-terminal domain-containing protein</fullName>
    </recommendedName>
</protein>
<comment type="caution">
    <text evidence="3">The sequence shown here is derived from an EMBL/GenBank/DDBJ whole genome shotgun (WGS) entry which is preliminary data.</text>
</comment>
<evidence type="ECO:0000313" key="3">
    <source>
        <dbReference type="EMBL" id="CAB3373333.1"/>
    </source>
</evidence>
<feature type="domain" description="NudC N-terminal" evidence="2">
    <location>
        <begin position="7"/>
        <end position="58"/>
    </location>
</feature>
<sequence>MSANQENFDALLFSMAQQMEGGVPEMLDTVFGFLLRKTDFYTGAPDGQAEQMVLDAFNKHAKGAEEQRRKKKAELAEEERKRHERAKKKKEEEEEESKKGATVTELTDEEAERIQKEIEQEKQKKEAPKEDVKKEEESKSDDEEQDKDKGKLVPNAGNGFDFENFSWTQTLQEVEVSTVLSIIYFTYDAQTIMSVIKFSYFHKNLNSSQKITTEGRLWENGISAVMITLPATNWILSMDIGVNYCENCL</sequence>
<dbReference type="InterPro" id="IPR037898">
    <property type="entry name" value="NudC_fam"/>
</dbReference>
<dbReference type="OrthoDB" id="416217at2759"/>
<dbReference type="EMBL" id="CADEPI010000084">
    <property type="protein sequence ID" value="CAB3373333.1"/>
    <property type="molecule type" value="Genomic_DNA"/>
</dbReference>